<protein>
    <submittedName>
        <fullName evidence="2">Alpha/beta fold hydrolase</fullName>
    </submittedName>
</protein>
<dbReference type="EMBL" id="WNXQ01000013">
    <property type="protein sequence ID" value="MWB79632.1"/>
    <property type="molecule type" value="Genomic_DNA"/>
</dbReference>
<organism evidence="2 3">
    <name type="scientific">Pseudooceanicola pacificus</name>
    <dbReference type="NCBI Taxonomy" id="2676438"/>
    <lineage>
        <taxon>Bacteria</taxon>
        <taxon>Pseudomonadati</taxon>
        <taxon>Pseudomonadota</taxon>
        <taxon>Alphaproteobacteria</taxon>
        <taxon>Rhodobacterales</taxon>
        <taxon>Paracoccaceae</taxon>
        <taxon>Pseudooceanicola</taxon>
    </lineage>
</organism>
<name>A0A844WF59_9RHOB</name>
<dbReference type="PANTHER" id="PTHR37017:SF11">
    <property type="entry name" value="ESTERASE_LIPASE_THIOESTERASE DOMAIN-CONTAINING PROTEIN"/>
    <property type="match status" value="1"/>
</dbReference>
<proteinExistence type="predicted"/>
<accession>A0A844WF59</accession>
<dbReference type="RefSeq" id="WP_160383760.1">
    <property type="nucleotide sequence ID" value="NZ_WNXQ01000013.1"/>
</dbReference>
<reference evidence="2 3" key="1">
    <citation type="submission" date="2019-11" db="EMBL/GenBank/DDBJ databases">
        <title>Pseudooceanicola pacifica sp. nov., isolated from deep-sea sediment of the Pacific Ocean.</title>
        <authorList>
            <person name="Lyu L."/>
        </authorList>
    </citation>
    <scope>NUCLEOTIDE SEQUENCE [LARGE SCALE GENOMIC DNA]</scope>
    <source>
        <strain evidence="2 3">216_PA32_1</strain>
    </source>
</reference>
<gene>
    <name evidence="2" type="ORF">GLS40_16480</name>
</gene>
<dbReference type="InterPro" id="IPR052897">
    <property type="entry name" value="Sec-Metab_Biosynth_Hydrolase"/>
</dbReference>
<evidence type="ECO:0000259" key="1">
    <source>
        <dbReference type="Pfam" id="PF12697"/>
    </source>
</evidence>
<dbReference type="InterPro" id="IPR000073">
    <property type="entry name" value="AB_hydrolase_1"/>
</dbReference>
<keyword evidence="2" id="KW-0378">Hydrolase</keyword>
<comment type="caution">
    <text evidence="2">The sequence shown here is derived from an EMBL/GenBank/DDBJ whole genome shotgun (WGS) entry which is preliminary data.</text>
</comment>
<evidence type="ECO:0000313" key="3">
    <source>
        <dbReference type="Proteomes" id="UP000443843"/>
    </source>
</evidence>
<dbReference type="GO" id="GO:0016787">
    <property type="term" value="F:hydrolase activity"/>
    <property type="evidence" value="ECO:0007669"/>
    <property type="project" value="UniProtKB-KW"/>
</dbReference>
<dbReference type="InterPro" id="IPR029058">
    <property type="entry name" value="AB_hydrolase_fold"/>
</dbReference>
<dbReference type="AlphaFoldDB" id="A0A844WF59"/>
<evidence type="ECO:0000313" key="2">
    <source>
        <dbReference type="EMBL" id="MWB79632.1"/>
    </source>
</evidence>
<dbReference type="PANTHER" id="PTHR37017">
    <property type="entry name" value="AB HYDROLASE-1 DOMAIN-CONTAINING PROTEIN-RELATED"/>
    <property type="match status" value="1"/>
</dbReference>
<dbReference type="SUPFAM" id="SSF53474">
    <property type="entry name" value="alpha/beta-Hydrolases"/>
    <property type="match status" value="1"/>
</dbReference>
<feature type="domain" description="AB hydrolase-1" evidence="1">
    <location>
        <begin position="4"/>
        <end position="226"/>
    </location>
</feature>
<sequence length="234" mass="23973">MARILLIHGACHGAWCWRDVIPALEALGHEALALDMPGRAGDTRDAATLTLGDHAAAILNAAGDGALLVGHSAGGFSISAAAEAAPDKVRGLVYVAALLPQDGDTLVGKMRGLEPTDAPARFARALDGNGYIFDTAGAADLLYNGVAPADADWALSMVCPEPNAPHREAIRLGTAFAAVPKTYVRCTEDRIIPANDQARMARAGCAALHDIATGHSPFLSTPARLAGLIAAAAA</sequence>
<dbReference type="Pfam" id="PF12697">
    <property type="entry name" value="Abhydrolase_6"/>
    <property type="match status" value="1"/>
</dbReference>
<keyword evidence="3" id="KW-1185">Reference proteome</keyword>
<dbReference type="Gene3D" id="3.40.50.1820">
    <property type="entry name" value="alpha/beta hydrolase"/>
    <property type="match status" value="1"/>
</dbReference>
<dbReference type="Proteomes" id="UP000443843">
    <property type="component" value="Unassembled WGS sequence"/>
</dbReference>